<sequence>MCPSKPHLSVAQSLSTRSCSAEVCGGKSRPGVAETPYNGGAVPLLEDAAIYSPLTDISTNRVRNAEGASHPICHLRRPARQSAPPRRPHLQSTYDPPRGMTDWLSRC</sequence>
<dbReference type="AlphaFoldDB" id="A0A6A6EUM1"/>
<dbReference type="Proteomes" id="UP000800200">
    <property type="component" value="Unassembled WGS sequence"/>
</dbReference>
<organism evidence="2 3">
    <name type="scientific">Zopfia rhizophila CBS 207.26</name>
    <dbReference type="NCBI Taxonomy" id="1314779"/>
    <lineage>
        <taxon>Eukaryota</taxon>
        <taxon>Fungi</taxon>
        <taxon>Dikarya</taxon>
        <taxon>Ascomycota</taxon>
        <taxon>Pezizomycotina</taxon>
        <taxon>Dothideomycetes</taxon>
        <taxon>Dothideomycetes incertae sedis</taxon>
        <taxon>Zopfiaceae</taxon>
        <taxon>Zopfia</taxon>
    </lineage>
</organism>
<keyword evidence="3" id="KW-1185">Reference proteome</keyword>
<evidence type="ECO:0000313" key="3">
    <source>
        <dbReference type="Proteomes" id="UP000800200"/>
    </source>
</evidence>
<name>A0A6A6EUM1_9PEZI</name>
<protein>
    <submittedName>
        <fullName evidence="2">Uncharacterized protein</fullName>
    </submittedName>
</protein>
<accession>A0A6A6EUM1</accession>
<feature type="region of interest" description="Disordered" evidence="1">
    <location>
        <begin position="65"/>
        <end position="107"/>
    </location>
</feature>
<evidence type="ECO:0000256" key="1">
    <source>
        <dbReference type="SAM" id="MobiDB-lite"/>
    </source>
</evidence>
<gene>
    <name evidence="2" type="ORF">K469DRAFT_243681</name>
</gene>
<reference evidence="2" key="1">
    <citation type="journal article" date="2020" name="Stud. Mycol.">
        <title>101 Dothideomycetes genomes: a test case for predicting lifestyles and emergence of pathogens.</title>
        <authorList>
            <person name="Haridas S."/>
            <person name="Albert R."/>
            <person name="Binder M."/>
            <person name="Bloem J."/>
            <person name="Labutti K."/>
            <person name="Salamov A."/>
            <person name="Andreopoulos B."/>
            <person name="Baker S."/>
            <person name="Barry K."/>
            <person name="Bills G."/>
            <person name="Bluhm B."/>
            <person name="Cannon C."/>
            <person name="Castanera R."/>
            <person name="Culley D."/>
            <person name="Daum C."/>
            <person name="Ezra D."/>
            <person name="Gonzalez J."/>
            <person name="Henrissat B."/>
            <person name="Kuo A."/>
            <person name="Liang C."/>
            <person name="Lipzen A."/>
            <person name="Lutzoni F."/>
            <person name="Magnuson J."/>
            <person name="Mondo S."/>
            <person name="Nolan M."/>
            <person name="Ohm R."/>
            <person name="Pangilinan J."/>
            <person name="Park H.-J."/>
            <person name="Ramirez L."/>
            <person name="Alfaro M."/>
            <person name="Sun H."/>
            <person name="Tritt A."/>
            <person name="Yoshinaga Y."/>
            <person name="Zwiers L.-H."/>
            <person name="Turgeon B."/>
            <person name="Goodwin S."/>
            <person name="Spatafora J."/>
            <person name="Crous P."/>
            <person name="Grigoriev I."/>
        </authorList>
    </citation>
    <scope>NUCLEOTIDE SEQUENCE</scope>
    <source>
        <strain evidence="2">CBS 207.26</strain>
    </source>
</reference>
<dbReference type="EMBL" id="ML994613">
    <property type="protein sequence ID" value="KAF2193810.1"/>
    <property type="molecule type" value="Genomic_DNA"/>
</dbReference>
<evidence type="ECO:0000313" key="2">
    <source>
        <dbReference type="EMBL" id="KAF2193810.1"/>
    </source>
</evidence>
<proteinExistence type="predicted"/>